<proteinExistence type="inferred from homology"/>
<keyword evidence="4" id="KW-0408">Iron</keyword>
<comment type="caution">
    <text evidence="6">The sequence shown here is derived from an EMBL/GenBank/DDBJ whole genome shotgun (WGS) entry which is preliminary data.</text>
</comment>
<evidence type="ECO:0000256" key="3">
    <source>
        <dbReference type="ARBA" id="ARBA00047754"/>
    </source>
</evidence>
<protein>
    <recommendedName>
        <fullName evidence="4">Ribonucleoside-diphosphate reductase subunit beta</fullName>
        <ecNumber evidence="4">1.17.4.1</ecNumber>
    </recommendedName>
</protein>
<keyword evidence="5" id="KW-1133">Transmembrane helix</keyword>
<organism evidence="6 7">
    <name type="scientific">Nocardioides aestuarii</name>
    <dbReference type="NCBI Taxonomy" id="252231"/>
    <lineage>
        <taxon>Bacteria</taxon>
        <taxon>Bacillati</taxon>
        <taxon>Actinomycetota</taxon>
        <taxon>Actinomycetes</taxon>
        <taxon>Propionibacteriales</taxon>
        <taxon>Nocardioidaceae</taxon>
        <taxon>Nocardioides</taxon>
    </lineage>
</organism>
<keyword evidence="5" id="KW-0472">Membrane</keyword>
<dbReference type="Gene3D" id="1.10.620.20">
    <property type="entry name" value="Ribonucleotide Reductase, subunit A"/>
    <property type="match status" value="1"/>
</dbReference>
<dbReference type="EC" id="1.17.4.1" evidence="4"/>
<keyword evidence="4" id="KW-0215">Deoxyribonucleotide synthesis</keyword>
<accession>A0ABW4TPR6</accession>
<dbReference type="InterPro" id="IPR009078">
    <property type="entry name" value="Ferritin-like_SF"/>
</dbReference>
<evidence type="ECO:0000256" key="5">
    <source>
        <dbReference type="SAM" id="Phobius"/>
    </source>
</evidence>
<comment type="cofactor">
    <cofactor evidence="4">
        <name>Fe cation</name>
        <dbReference type="ChEBI" id="CHEBI:24875"/>
    </cofactor>
    <text evidence="4">Binds 2 iron ions per subunit.</text>
</comment>
<evidence type="ECO:0000313" key="7">
    <source>
        <dbReference type="Proteomes" id="UP001597351"/>
    </source>
</evidence>
<dbReference type="RefSeq" id="WP_343921805.1">
    <property type="nucleotide sequence ID" value="NZ_BAAAJT010000003.1"/>
</dbReference>
<sequence length="339" mass="38986">MTTGQTDRMLLDPGMNLTLRPMRYPHFYDRYRDAIKNTWTVEEVDLHSDLKDLARLTDAERHLVSRLVAFFATGDTIVANNLVLNLYQHVNSPEGRLYLSRQLFEEAVHVQFYLTLLDTYVPDERQRHEAFAAIDNIPSIKHKADFCFRWIDSIDELTALHSREDRRAFLLNLICFAAVIEGLFFYGAFAYVYFLRSRGLLNGLASGTNWVFRDESMHMAFAFDVVDTVREEEPDLFDGEMAEQVRQMLREGVDAEAQFAEDLLGGGVAGLTTADMRSYLEHVADRRLQRLGLEPEYGSPNPLTFMELQDVQELSNFFERRVSAYQVGVSGSVGFDEEF</sequence>
<evidence type="ECO:0000256" key="1">
    <source>
        <dbReference type="ARBA" id="ARBA00009303"/>
    </source>
</evidence>
<dbReference type="Pfam" id="PF00268">
    <property type="entry name" value="Ribonuc_red_sm"/>
    <property type="match status" value="1"/>
</dbReference>
<name>A0ABW4TPR6_9ACTN</name>
<keyword evidence="4" id="KW-0479">Metal-binding</keyword>
<reference evidence="7" key="1">
    <citation type="journal article" date="2019" name="Int. J. Syst. Evol. Microbiol.">
        <title>The Global Catalogue of Microorganisms (GCM) 10K type strain sequencing project: providing services to taxonomists for standard genome sequencing and annotation.</title>
        <authorList>
            <consortium name="The Broad Institute Genomics Platform"/>
            <consortium name="The Broad Institute Genome Sequencing Center for Infectious Disease"/>
            <person name="Wu L."/>
            <person name="Ma J."/>
        </authorList>
    </citation>
    <scope>NUCLEOTIDE SEQUENCE [LARGE SCALE GENOMIC DNA]</scope>
    <source>
        <strain evidence="7">CGMCC 1.12477</strain>
    </source>
</reference>
<keyword evidence="4 6" id="KW-0560">Oxidoreductase</keyword>
<dbReference type="PANTHER" id="PTHR23409:SF18">
    <property type="entry name" value="RIBONUCLEOSIDE-DIPHOSPHATE REDUCTASE SUBUNIT M2"/>
    <property type="match status" value="1"/>
</dbReference>
<dbReference type="InterPro" id="IPR012348">
    <property type="entry name" value="RNR-like"/>
</dbReference>
<dbReference type="SUPFAM" id="SSF47240">
    <property type="entry name" value="Ferritin-like"/>
    <property type="match status" value="1"/>
</dbReference>
<keyword evidence="5" id="KW-0812">Transmembrane</keyword>
<feature type="transmembrane region" description="Helical" evidence="5">
    <location>
        <begin position="169"/>
        <end position="194"/>
    </location>
</feature>
<keyword evidence="7" id="KW-1185">Reference proteome</keyword>
<dbReference type="GO" id="GO:0004748">
    <property type="term" value="F:ribonucleoside-diphosphate reductase activity, thioredoxin disulfide as acceptor"/>
    <property type="evidence" value="ECO:0007669"/>
    <property type="project" value="UniProtKB-EC"/>
</dbReference>
<comment type="subunit">
    <text evidence="2">Tetramer of two alpha and two beta subunits.</text>
</comment>
<dbReference type="InterPro" id="IPR033909">
    <property type="entry name" value="RNR_small"/>
</dbReference>
<dbReference type="Proteomes" id="UP001597351">
    <property type="component" value="Unassembled WGS sequence"/>
</dbReference>
<dbReference type="PIRSF" id="PIRSF000355">
    <property type="entry name" value="NrdB"/>
    <property type="match status" value="1"/>
</dbReference>
<dbReference type="CDD" id="cd01049">
    <property type="entry name" value="RNRR2"/>
    <property type="match status" value="1"/>
</dbReference>
<dbReference type="EMBL" id="JBHUGD010000004">
    <property type="protein sequence ID" value="MFD1948647.1"/>
    <property type="molecule type" value="Genomic_DNA"/>
</dbReference>
<evidence type="ECO:0000256" key="2">
    <source>
        <dbReference type="ARBA" id="ARBA00011209"/>
    </source>
</evidence>
<dbReference type="PANTHER" id="PTHR23409">
    <property type="entry name" value="RIBONUCLEOSIDE-DIPHOSPHATE REDUCTASE SMALL CHAIN"/>
    <property type="match status" value="1"/>
</dbReference>
<dbReference type="InterPro" id="IPR000358">
    <property type="entry name" value="RNR_small_fam"/>
</dbReference>
<comment type="similarity">
    <text evidence="1 4">Belongs to the ribonucleoside diphosphate reductase small chain family.</text>
</comment>
<gene>
    <name evidence="6" type="ORF">ACFSDE_17735</name>
</gene>
<comment type="catalytic activity">
    <reaction evidence="3 4">
        <text>a 2'-deoxyribonucleoside 5'-diphosphate + [thioredoxin]-disulfide + H2O = a ribonucleoside 5'-diphosphate + [thioredoxin]-dithiol</text>
        <dbReference type="Rhea" id="RHEA:23252"/>
        <dbReference type="Rhea" id="RHEA-COMP:10698"/>
        <dbReference type="Rhea" id="RHEA-COMP:10700"/>
        <dbReference type="ChEBI" id="CHEBI:15377"/>
        <dbReference type="ChEBI" id="CHEBI:29950"/>
        <dbReference type="ChEBI" id="CHEBI:50058"/>
        <dbReference type="ChEBI" id="CHEBI:57930"/>
        <dbReference type="ChEBI" id="CHEBI:73316"/>
        <dbReference type="EC" id="1.17.4.1"/>
    </reaction>
</comment>
<comment type="function">
    <text evidence="4">Provides the precursors necessary for DNA synthesis. Catalyzes the biosynthesis of deoxyribonucleotides from the corresponding ribonucleotides.</text>
</comment>
<evidence type="ECO:0000256" key="4">
    <source>
        <dbReference type="PIRNR" id="PIRNR000355"/>
    </source>
</evidence>
<evidence type="ECO:0000313" key="6">
    <source>
        <dbReference type="EMBL" id="MFD1948647.1"/>
    </source>
</evidence>